<proteinExistence type="predicted"/>
<sequence>MEATPGDWDKSGEGGEDGEWGRECMPAEVGSLRPDGPKLGPAQWLGLLSLPYSKTWGQETVPVWMPYFGSSRESVTVNDSILLDNNIVIGVARSLLTPRDVHVLGTREDNRVVTDAMALNVQSVTSVASVGHC</sequence>
<evidence type="ECO:0000313" key="2">
    <source>
        <dbReference type="EMBL" id="KAI5333598.1"/>
    </source>
</evidence>
<evidence type="ECO:0000313" key="5">
    <source>
        <dbReference type="Proteomes" id="UP001054821"/>
    </source>
</evidence>
<accession>A0A5E4FJ50</accession>
<dbReference type="EMBL" id="CABIKO010000136">
    <property type="protein sequence ID" value="VVA28204.1"/>
    <property type="molecule type" value="Genomic_DNA"/>
</dbReference>
<reference evidence="4" key="2">
    <citation type="journal article" date="2020" name="Plant J.">
        <title>Transposons played a major role in the diversification between the closely related almond and peach genomes: results from the almond genome sequence.</title>
        <authorList>
            <person name="Alioto T."/>
            <person name="Alexiou K.G."/>
            <person name="Bardil A."/>
            <person name="Barteri F."/>
            <person name="Castanera R."/>
            <person name="Cruz F."/>
            <person name="Dhingra A."/>
            <person name="Duval H."/>
            <person name="Fernandez I Marti A."/>
            <person name="Frias L."/>
            <person name="Galan B."/>
            <person name="Garcia J.L."/>
            <person name="Howad W."/>
            <person name="Gomez-Garrido J."/>
            <person name="Gut M."/>
            <person name="Julca I."/>
            <person name="Morata J."/>
            <person name="Puigdomenech P."/>
            <person name="Ribeca P."/>
            <person name="Rubio Cabetas M.J."/>
            <person name="Vlasova A."/>
            <person name="Wirthensohn M."/>
            <person name="Garcia-Mas J."/>
            <person name="Gabaldon T."/>
            <person name="Casacuberta J.M."/>
            <person name="Arus P."/>
        </authorList>
    </citation>
    <scope>NUCLEOTIDE SEQUENCE [LARGE SCALE GENOMIC DNA]</scope>
    <source>
        <strain evidence="4">cv. Texas</strain>
    </source>
</reference>
<feature type="region of interest" description="Disordered" evidence="1">
    <location>
        <begin position="1"/>
        <end position="35"/>
    </location>
</feature>
<dbReference type="Gramene" id="VVA28204">
    <property type="protein sequence ID" value="VVA28204"/>
    <property type="gene ID" value="Prudul26B028881"/>
</dbReference>
<dbReference type="AlphaFoldDB" id="A0A5E4FJ50"/>
<gene>
    <name evidence="3" type="ORF">ALMOND_2B028881</name>
    <name evidence="2" type="ORF">L3X38_023730</name>
</gene>
<reference evidence="2 5" key="3">
    <citation type="journal article" date="2022" name="G3 (Bethesda)">
        <title>Whole-genome sequence and methylome profiling of the almond [Prunus dulcis (Mill.) D.A. Webb] cultivar 'Nonpareil'.</title>
        <authorList>
            <person name="D'Amico-Willman K.M."/>
            <person name="Ouma W.Z."/>
            <person name="Meulia T."/>
            <person name="Sideli G.M."/>
            <person name="Gradziel T.M."/>
            <person name="Fresnedo-Ramirez J."/>
        </authorList>
    </citation>
    <scope>NUCLEOTIDE SEQUENCE [LARGE SCALE GENOMIC DNA]</scope>
    <source>
        <tissue evidence="2">Leaf</tissue>
    </source>
</reference>
<dbReference type="EMBL" id="JAJFAZ020000004">
    <property type="protein sequence ID" value="KAI5333598.1"/>
    <property type="molecule type" value="Genomic_DNA"/>
</dbReference>
<dbReference type="Proteomes" id="UP000327085">
    <property type="component" value="Chromosome 4"/>
</dbReference>
<dbReference type="InParanoid" id="A0A5E4FJ50"/>
<evidence type="ECO:0000313" key="3">
    <source>
        <dbReference type="EMBL" id="VVA28204.1"/>
    </source>
</evidence>
<reference evidence="3" key="1">
    <citation type="submission" date="2019-07" db="EMBL/GenBank/DDBJ databases">
        <authorList>
            <person name="Alioto T."/>
            <person name="Alioto T."/>
            <person name="Gomez Garrido J."/>
        </authorList>
    </citation>
    <scope>NUCLEOTIDE SEQUENCE</scope>
</reference>
<dbReference type="Proteomes" id="UP001054821">
    <property type="component" value="Chromosome 4"/>
</dbReference>
<evidence type="ECO:0000256" key="1">
    <source>
        <dbReference type="SAM" id="MobiDB-lite"/>
    </source>
</evidence>
<organism evidence="3 4">
    <name type="scientific">Prunus dulcis</name>
    <name type="common">Almond</name>
    <name type="synonym">Amygdalus dulcis</name>
    <dbReference type="NCBI Taxonomy" id="3755"/>
    <lineage>
        <taxon>Eukaryota</taxon>
        <taxon>Viridiplantae</taxon>
        <taxon>Streptophyta</taxon>
        <taxon>Embryophyta</taxon>
        <taxon>Tracheophyta</taxon>
        <taxon>Spermatophyta</taxon>
        <taxon>Magnoliopsida</taxon>
        <taxon>eudicotyledons</taxon>
        <taxon>Gunneridae</taxon>
        <taxon>Pentapetalae</taxon>
        <taxon>rosids</taxon>
        <taxon>fabids</taxon>
        <taxon>Rosales</taxon>
        <taxon>Rosaceae</taxon>
        <taxon>Amygdaloideae</taxon>
        <taxon>Amygdaleae</taxon>
        <taxon>Prunus</taxon>
    </lineage>
</organism>
<name>A0A5E4FJ50_PRUDU</name>
<evidence type="ECO:0000313" key="4">
    <source>
        <dbReference type="Proteomes" id="UP000327085"/>
    </source>
</evidence>
<protein>
    <submittedName>
        <fullName evidence="3">PREDICTED: LOC109946288</fullName>
    </submittedName>
</protein>
<keyword evidence="5" id="KW-1185">Reference proteome</keyword>